<keyword evidence="1" id="KW-0175">Coiled coil</keyword>
<feature type="region of interest" description="Disordered" evidence="2">
    <location>
        <begin position="346"/>
        <end position="369"/>
    </location>
</feature>
<dbReference type="GeneID" id="54300815"/>
<feature type="region of interest" description="Disordered" evidence="2">
    <location>
        <begin position="178"/>
        <end position="266"/>
    </location>
</feature>
<dbReference type="PANTHER" id="PTHR37012">
    <property type="entry name" value="B-ZIP TRANSCRIPTION FACTOR (EUROFUNG)-RELATED"/>
    <property type="match status" value="1"/>
</dbReference>
<organism evidence="3 4">
    <name type="scientific">Aplosporella prunicola CBS 121167</name>
    <dbReference type="NCBI Taxonomy" id="1176127"/>
    <lineage>
        <taxon>Eukaryota</taxon>
        <taxon>Fungi</taxon>
        <taxon>Dikarya</taxon>
        <taxon>Ascomycota</taxon>
        <taxon>Pezizomycotina</taxon>
        <taxon>Dothideomycetes</taxon>
        <taxon>Dothideomycetes incertae sedis</taxon>
        <taxon>Botryosphaeriales</taxon>
        <taxon>Aplosporellaceae</taxon>
        <taxon>Aplosporella</taxon>
    </lineage>
</organism>
<feature type="region of interest" description="Disordered" evidence="2">
    <location>
        <begin position="1"/>
        <end position="75"/>
    </location>
</feature>
<feature type="compositionally biased region" description="Polar residues" evidence="2">
    <location>
        <begin position="17"/>
        <end position="31"/>
    </location>
</feature>
<evidence type="ECO:0000256" key="1">
    <source>
        <dbReference type="SAM" id="Coils"/>
    </source>
</evidence>
<feature type="compositionally biased region" description="Low complexity" evidence="2">
    <location>
        <begin position="346"/>
        <end position="356"/>
    </location>
</feature>
<dbReference type="Gene3D" id="1.20.5.170">
    <property type="match status" value="1"/>
</dbReference>
<evidence type="ECO:0000256" key="2">
    <source>
        <dbReference type="SAM" id="MobiDB-lite"/>
    </source>
</evidence>
<dbReference type="AlphaFoldDB" id="A0A6A6B770"/>
<dbReference type="EMBL" id="ML995491">
    <property type="protein sequence ID" value="KAF2139870.1"/>
    <property type="molecule type" value="Genomic_DNA"/>
</dbReference>
<reference evidence="3" key="1">
    <citation type="journal article" date="2020" name="Stud. Mycol.">
        <title>101 Dothideomycetes genomes: a test case for predicting lifestyles and emergence of pathogens.</title>
        <authorList>
            <person name="Haridas S."/>
            <person name="Albert R."/>
            <person name="Binder M."/>
            <person name="Bloem J."/>
            <person name="Labutti K."/>
            <person name="Salamov A."/>
            <person name="Andreopoulos B."/>
            <person name="Baker S."/>
            <person name="Barry K."/>
            <person name="Bills G."/>
            <person name="Bluhm B."/>
            <person name="Cannon C."/>
            <person name="Castanera R."/>
            <person name="Culley D."/>
            <person name="Daum C."/>
            <person name="Ezra D."/>
            <person name="Gonzalez J."/>
            <person name="Henrissat B."/>
            <person name="Kuo A."/>
            <person name="Liang C."/>
            <person name="Lipzen A."/>
            <person name="Lutzoni F."/>
            <person name="Magnuson J."/>
            <person name="Mondo S."/>
            <person name="Nolan M."/>
            <person name="Ohm R."/>
            <person name="Pangilinan J."/>
            <person name="Park H.-J."/>
            <person name="Ramirez L."/>
            <person name="Alfaro M."/>
            <person name="Sun H."/>
            <person name="Tritt A."/>
            <person name="Yoshinaga Y."/>
            <person name="Zwiers L.-H."/>
            <person name="Turgeon B."/>
            <person name="Goodwin S."/>
            <person name="Spatafora J."/>
            <person name="Crous P."/>
            <person name="Grigoriev I."/>
        </authorList>
    </citation>
    <scope>NUCLEOTIDE SEQUENCE</scope>
    <source>
        <strain evidence="3">CBS 121167</strain>
    </source>
</reference>
<accession>A0A6A6B770</accession>
<evidence type="ECO:0000313" key="4">
    <source>
        <dbReference type="Proteomes" id="UP000799438"/>
    </source>
</evidence>
<keyword evidence="4" id="KW-1185">Reference proteome</keyword>
<gene>
    <name evidence="3" type="ORF">K452DRAFT_310246</name>
</gene>
<dbReference type="RefSeq" id="XP_033395583.1">
    <property type="nucleotide sequence ID" value="XM_033543318.1"/>
</dbReference>
<protein>
    <recommendedName>
        <fullName evidence="5">BZIP domain-containing protein</fullName>
    </recommendedName>
</protein>
<feature type="coiled-coil region" evidence="1">
    <location>
        <begin position="90"/>
        <end position="153"/>
    </location>
</feature>
<dbReference type="PANTHER" id="PTHR37012:SF2">
    <property type="entry name" value="BZIP DOMAIN-CONTAINING PROTEIN-RELATED"/>
    <property type="match status" value="1"/>
</dbReference>
<feature type="compositionally biased region" description="Low complexity" evidence="2">
    <location>
        <begin position="232"/>
        <end position="258"/>
    </location>
</feature>
<evidence type="ECO:0000313" key="3">
    <source>
        <dbReference type="EMBL" id="KAF2139870.1"/>
    </source>
</evidence>
<proteinExistence type="predicted"/>
<sequence length="390" mass="42293">MTSIRQLGSPIECRSCYSMSNQPNPSIASVKTTTTTTTPTYEGHSSESESKKNAQQQQQPGAKRRPSRAGTRSVTTLTAAQLERKRANDREAQRAIRQRTKDHIENLERRVAELTARENANATGRVSEILQRNEELEQENAVLRQRLNHALATLGSAGYAAAAAESNGLPSESGILATSGAPSPSDRTLIINQPRPATTPGARSMPAVTAAAPSNVPSQADWHHPHAHQHAHSGYSPAPSSSGAESAPPVDVSAPPDAMRWSPHGHPVNTPVAVAESSMHPVDQSVQHSMSYGYVLDPNGRPMQYQSDAQPQSMAYSHMPVSNPPPPPPQYHEQRHLAVQPSYPQYPQPQGYIPSSAHHAGENMPTMMQRSPMEGQHMMYSIPSNVKPEQ</sequence>
<dbReference type="Proteomes" id="UP000799438">
    <property type="component" value="Unassembled WGS sequence"/>
</dbReference>
<evidence type="ECO:0008006" key="5">
    <source>
        <dbReference type="Google" id="ProtNLM"/>
    </source>
</evidence>
<dbReference type="OrthoDB" id="3535998at2759"/>
<dbReference type="CDD" id="cd14688">
    <property type="entry name" value="bZIP_YAP"/>
    <property type="match status" value="1"/>
</dbReference>
<name>A0A6A6B770_9PEZI</name>
<feature type="region of interest" description="Disordered" evidence="2">
    <location>
        <begin position="314"/>
        <end position="333"/>
    </location>
</feature>